<evidence type="ECO:0000313" key="2">
    <source>
        <dbReference type="EMBL" id="KAK7403216.1"/>
    </source>
</evidence>
<comment type="caution">
    <text evidence="2">The sequence shown here is derived from an EMBL/GenBank/DDBJ whole genome shotgun (WGS) entry which is preliminary data.</text>
</comment>
<accession>A0ABR1GMU7</accession>
<dbReference type="EMBL" id="JAZAVJ010000258">
    <property type="protein sequence ID" value="KAK7403216.1"/>
    <property type="molecule type" value="Genomic_DNA"/>
</dbReference>
<feature type="compositionally biased region" description="Basic residues" evidence="1">
    <location>
        <begin position="176"/>
        <end position="187"/>
    </location>
</feature>
<evidence type="ECO:0000256" key="1">
    <source>
        <dbReference type="SAM" id="MobiDB-lite"/>
    </source>
</evidence>
<feature type="compositionally biased region" description="Low complexity" evidence="1">
    <location>
        <begin position="68"/>
        <end position="81"/>
    </location>
</feature>
<organism evidence="2 3">
    <name type="scientific">Neonectria punicea</name>
    <dbReference type="NCBI Taxonomy" id="979145"/>
    <lineage>
        <taxon>Eukaryota</taxon>
        <taxon>Fungi</taxon>
        <taxon>Dikarya</taxon>
        <taxon>Ascomycota</taxon>
        <taxon>Pezizomycotina</taxon>
        <taxon>Sordariomycetes</taxon>
        <taxon>Hypocreomycetidae</taxon>
        <taxon>Hypocreales</taxon>
        <taxon>Nectriaceae</taxon>
        <taxon>Neonectria</taxon>
    </lineage>
</organism>
<evidence type="ECO:0000313" key="3">
    <source>
        <dbReference type="Proteomes" id="UP001498476"/>
    </source>
</evidence>
<feature type="compositionally biased region" description="Low complexity" evidence="1">
    <location>
        <begin position="120"/>
        <end position="141"/>
    </location>
</feature>
<proteinExistence type="predicted"/>
<name>A0ABR1GMU7_9HYPO</name>
<feature type="region of interest" description="Disordered" evidence="1">
    <location>
        <begin position="54"/>
        <end position="187"/>
    </location>
</feature>
<gene>
    <name evidence="2" type="ORF">QQX98_011034</name>
</gene>
<keyword evidence="3" id="KW-1185">Reference proteome</keyword>
<feature type="compositionally biased region" description="Polar residues" evidence="1">
    <location>
        <begin position="82"/>
        <end position="114"/>
    </location>
</feature>
<dbReference type="Proteomes" id="UP001498476">
    <property type="component" value="Unassembled WGS sequence"/>
</dbReference>
<reference evidence="2 3" key="1">
    <citation type="journal article" date="2025" name="Microbiol. Resour. Announc.">
        <title>Draft genome sequences for Neonectria magnoliae and Neonectria punicea, canker pathogens of Liriodendron tulipifera and Acer saccharum in West Virginia.</title>
        <authorList>
            <person name="Petronek H.M."/>
            <person name="Kasson M.T."/>
            <person name="Metheny A.M."/>
            <person name="Stauder C.M."/>
            <person name="Lovett B."/>
            <person name="Lynch S.C."/>
            <person name="Garnas J.R."/>
            <person name="Kasson L.R."/>
            <person name="Stajich J.E."/>
        </authorList>
    </citation>
    <scope>NUCLEOTIDE SEQUENCE [LARGE SCALE GENOMIC DNA]</scope>
    <source>
        <strain evidence="2 3">NRRL 64653</strain>
    </source>
</reference>
<sequence>MALVKGKEAIGGFKAPSQIRFPPRGLEDGLSYEEFAGRVEVVEYIMWVYDVEENDGEKDNDKSLELGTAADAVDTTADITTGSCGSAGSTNPTSVDNAQTAGNKTPESVKSPTARTPKRTNSSSGSSSSLSPPPVVVTTPPELRRHLYLKRTASESESEESSPTSSVGTKSPSPSKKIKLRLRGSRT</sequence>
<protein>
    <submittedName>
        <fullName evidence="2">Uncharacterized protein</fullName>
    </submittedName>
</protein>